<dbReference type="OrthoDB" id="2369467at2759"/>
<gene>
    <name evidence="1" type="ORF">POCULU_LOCUS2153</name>
</gene>
<dbReference type="Gene3D" id="3.40.50.300">
    <property type="entry name" value="P-loop containing nucleotide triphosphate hydrolases"/>
    <property type="match status" value="1"/>
</dbReference>
<dbReference type="Proteomes" id="UP000789572">
    <property type="component" value="Unassembled WGS sequence"/>
</dbReference>
<organism evidence="1 2">
    <name type="scientific">Paraglomus occultum</name>
    <dbReference type="NCBI Taxonomy" id="144539"/>
    <lineage>
        <taxon>Eukaryota</taxon>
        <taxon>Fungi</taxon>
        <taxon>Fungi incertae sedis</taxon>
        <taxon>Mucoromycota</taxon>
        <taxon>Glomeromycotina</taxon>
        <taxon>Glomeromycetes</taxon>
        <taxon>Paraglomerales</taxon>
        <taxon>Paraglomeraceae</taxon>
        <taxon>Paraglomus</taxon>
    </lineage>
</organism>
<proteinExistence type="predicted"/>
<comment type="caution">
    <text evidence="1">The sequence shown here is derived from an EMBL/GenBank/DDBJ whole genome shotgun (WGS) entry which is preliminary data.</text>
</comment>
<keyword evidence="2" id="KW-1185">Reference proteome</keyword>
<dbReference type="InterPro" id="IPR027417">
    <property type="entry name" value="P-loop_NTPase"/>
</dbReference>
<accession>A0A9N8WMT2</accession>
<reference evidence="1" key="1">
    <citation type="submission" date="2021-06" db="EMBL/GenBank/DDBJ databases">
        <authorList>
            <person name="Kallberg Y."/>
            <person name="Tangrot J."/>
            <person name="Rosling A."/>
        </authorList>
    </citation>
    <scope>NUCLEOTIDE SEQUENCE</scope>
    <source>
        <strain evidence="1">IA702</strain>
    </source>
</reference>
<evidence type="ECO:0000313" key="1">
    <source>
        <dbReference type="EMBL" id="CAG8492563.1"/>
    </source>
</evidence>
<dbReference type="SUPFAM" id="SSF52540">
    <property type="entry name" value="P-loop containing nucleoside triphosphate hydrolases"/>
    <property type="match status" value="1"/>
</dbReference>
<dbReference type="EMBL" id="CAJVPJ010000188">
    <property type="protein sequence ID" value="CAG8492563.1"/>
    <property type="molecule type" value="Genomic_DNA"/>
</dbReference>
<protein>
    <submittedName>
        <fullName evidence="1">318_t:CDS:1</fullName>
    </submittedName>
</protein>
<name>A0A9N8WMT2_9GLOM</name>
<sequence length="669" mass="77329">MSWGGSPALQHVYNMNDNTKISDFLQEFVRDERATQEEVNELAESLKRQWLKKIGDFKRFTTEELKSLNMPAMMIKHLEEQEFVKSPEQKRQLMEHDNHDNGGPLYKKTKIFSVNGTITPSDYKKYFVVDQTEKNQPLVNHILNRQFVSFHAPRASGKSTRMMQLAMQLQSGIQTEEGVKKYKCIYVDFQKFFLEENDNQTEKFWYYFGNAFPEPNILPVQINSADTFLTAFKKDDKWWNLPVVLLLDEFDTLYAQNVMPARNACLQALRAIRSNQDEYIIDSIIIIGTFGVVMMNQENPNLSPFNITESLKGESLSYESVIQLFNQYVEARNIQLDRRIVDDIYHRTNGLVGNLGKPEMRESITLLQKKFLANAGPVTITNAKEIELSGLLAKEGALNVVDKNAFVMASPLLRSLIIKNTLNKWMSCPSTDIPLRQAPDYSLNILESLKTVIPLFNQQDMKNGALFSFKIAPGRVDKKLNMRVPQVSVYQQQLVGIFQNWLSTFSFEIIGQYHMKNTLGNGRYCDVVLTEPNYHMTAVLELLATSTESQLKNHYKCALEYADSLRICSTQNIYRNSNFQFLNIRDIWVIHFTCEDDATKAENCKWPTTEQNLNPETMVDPQWPTVENLNVVTIWHNLEFTEIRMSACWKDQKGGAWQELYNEKIFPKS</sequence>
<evidence type="ECO:0000313" key="2">
    <source>
        <dbReference type="Proteomes" id="UP000789572"/>
    </source>
</evidence>
<dbReference type="AlphaFoldDB" id="A0A9N8WMT2"/>